<dbReference type="RefSeq" id="WP_165099241.1">
    <property type="nucleotide sequence ID" value="NZ_JAAKGU010000006.1"/>
</dbReference>
<gene>
    <name evidence="6" type="ORF">G5B47_14215</name>
</gene>
<dbReference type="Proteomes" id="UP000480151">
    <property type="component" value="Unassembled WGS sequence"/>
</dbReference>
<comment type="pathway">
    <text evidence="1">Cell wall biogenesis; cell wall polysaccharide biosynthesis.</text>
</comment>
<evidence type="ECO:0000313" key="7">
    <source>
        <dbReference type="Proteomes" id="UP000480151"/>
    </source>
</evidence>
<dbReference type="SUPFAM" id="SSF53448">
    <property type="entry name" value="Nucleotide-diphospho-sugar transferases"/>
    <property type="match status" value="1"/>
</dbReference>
<evidence type="ECO:0000256" key="2">
    <source>
        <dbReference type="ARBA" id="ARBA00006739"/>
    </source>
</evidence>
<keyword evidence="4 6" id="KW-0808">Transferase</keyword>
<evidence type="ECO:0000256" key="1">
    <source>
        <dbReference type="ARBA" id="ARBA00004776"/>
    </source>
</evidence>
<dbReference type="AlphaFoldDB" id="A0A6M1PP40"/>
<reference evidence="6 7" key="1">
    <citation type="submission" date="2020-02" db="EMBL/GenBank/DDBJ databases">
        <authorList>
            <person name="Gao J."/>
            <person name="Sun J."/>
        </authorList>
    </citation>
    <scope>NUCLEOTIDE SEQUENCE [LARGE SCALE GENOMIC DNA]</scope>
    <source>
        <strain evidence="6 7">7124</strain>
    </source>
</reference>
<dbReference type="Pfam" id="PF00535">
    <property type="entry name" value="Glycos_transf_2"/>
    <property type="match status" value="1"/>
</dbReference>
<dbReference type="PANTHER" id="PTHR43179">
    <property type="entry name" value="RHAMNOSYLTRANSFERASE WBBL"/>
    <property type="match status" value="1"/>
</dbReference>
<accession>A0A6M1PP40</accession>
<keyword evidence="3" id="KW-0328">Glycosyltransferase</keyword>
<dbReference type="Gene3D" id="3.90.550.10">
    <property type="entry name" value="Spore Coat Polysaccharide Biosynthesis Protein SpsA, Chain A"/>
    <property type="match status" value="1"/>
</dbReference>
<dbReference type="EMBL" id="JAAKGU010000006">
    <property type="protein sequence ID" value="NGM83573.1"/>
    <property type="molecule type" value="Genomic_DNA"/>
</dbReference>
<sequence length="297" mass="35332">MYFFTFVILHYIVIDDTVECIDSILENTNYEKYKIVVVDNGSPNGTGKILFERYRNNNKVIVTLNNENIGFSKGNNIGYRLAKYQLKSDFIMLLNNDTIIKQKDFVEKIINKYNNERFDILGPDIISLSDNGHQNPQRTQGMSLKELKKNIYYLRIFLISNYLSIETLTTKLLGIRSKLKSKIYKIRNTEEKHFEKKIYEYEQKNIQLHGSCLIFSPQYVNRYDGLYEETFMFLEEDILFFMAKKYKLITLYTPEIYIYHKEDSSTDAISNKNYLKRRFIYKYTLESSKVLLSLMKK</sequence>
<name>A0A6M1PP40_9BACL</name>
<evidence type="ECO:0000256" key="3">
    <source>
        <dbReference type="ARBA" id="ARBA00022676"/>
    </source>
</evidence>
<evidence type="ECO:0000313" key="6">
    <source>
        <dbReference type="EMBL" id="NGM83573.1"/>
    </source>
</evidence>
<dbReference type="InterPro" id="IPR001173">
    <property type="entry name" value="Glyco_trans_2-like"/>
</dbReference>
<dbReference type="GO" id="GO:0016757">
    <property type="term" value="F:glycosyltransferase activity"/>
    <property type="evidence" value="ECO:0007669"/>
    <property type="project" value="UniProtKB-KW"/>
</dbReference>
<keyword evidence="7" id="KW-1185">Reference proteome</keyword>
<organism evidence="6 7">
    <name type="scientific">Paenibacillus apii</name>
    <dbReference type="NCBI Taxonomy" id="1850370"/>
    <lineage>
        <taxon>Bacteria</taxon>
        <taxon>Bacillati</taxon>
        <taxon>Bacillota</taxon>
        <taxon>Bacilli</taxon>
        <taxon>Bacillales</taxon>
        <taxon>Paenibacillaceae</taxon>
        <taxon>Paenibacillus</taxon>
    </lineage>
</organism>
<dbReference type="InterPro" id="IPR029044">
    <property type="entry name" value="Nucleotide-diphossugar_trans"/>
</dbReference>
<proteinExistence type="inferred from homology"/>
<comment type="caution">
    <text evidence="6">The sequence shown here is derived from an EMBL/GenBank/DDBJ whole genome shotgun (WGS) entry which is preliminary data.</text>
</comment>
<dbReference type="PANTHER" id="PTHR43179:SF12">
    <property type="entry name" value="GALACTOFURANOSYLTRANSFERASE GLFT2"/>
    <property type="match status" value="1"/>
</dbReference>
<feature type="domain" description="Glycosyltransferase 2-like" evidence="5">
    <location>
        <begin position="7"/>
        <end position="149"/>
    </location>
</feature>
<protein>
    <submittedName>
        <fullName evidence="6">Glycosyltransferase family 2 protein</fullName>
    </submittedName>
</protein>
<comment type="similarity">
    <text evidence="2">Belongs to the glycosyltransferase 2 family.</text>
</comment>
<evidence type="ECO:0000259" key="5">
    <source>
        <dbReference type="Pfam" id="PF00535"/>
    </source>
</evidence>
<evidence type="ECO:0000256" key="4">
    <source>
        <dbReference type="ARBA" id="ARBA00022679"/>
    </source>
</evidence>